<accession>A0A4D8QV83</accession>
<protein>
    <submittedName>
        <fullName evidence="2">Uncharacterized protein</fullName>
    </submittedName>
</protein>
<geneLocation type="plasmid" evidence="2 3">
    <name>p3</name>
</geneLocation>
<dbReference type="Proteomes" id="UP001277471">
    <property type="component" value="Unassembled WGS sequence"/>
</dbReference>
<keyword evidence="2" id="KW-0614">Plasmid</keyword>
<proteinExistence type="predicted"/>
<gene>
    <name evidence="2" type="ORF">D3868_25885</name>
    <name evidence="1" type="ORF">SIM66_02750</name>
</gene>
<dbReference type="Proteomes" id="UP000298774">
    <property type="component" value="Plasmid p3"/>
</dbReference>
<reference evidence="1 4" key="2">
    <citation type="submission" date="2023-11" db="EMBL/GenBank/DDBJ databases">
        <title>MicrobeMod: A computational toolkit for identifying prokaryotic methylation and restriction-modification with nanopore sequencing.</title>
        <authorList>
            <person name="Crits-Christoph A."/>
            <person name="Kang S.C."/>
            <person name="Lee H."/>
            <person name="Ostrov N."/>
        </authorList>
    </citation>
    <scope>NUCLEOTIDE SEQUENCE [LARGE SCALE GENOMIC DNA]</scope>
    <source>
        <strain evidence="1 4">ATCC 29145</strain>
    </source>
</reference>
<reference evidence="2 3" key="1">
    <citation type="submission" date="2018-09" db="EMBL/GenBank/DDBJ databases">
        <title>Whole genome based analysis of evolution and adaptive divergence in Indian and Brazilian strains of Azospirillum brasilense.</title>
        <authorList>
            <person name="Singh C."/>
            <person name="Tripathi A.K."/>
        </authorList>
    </citation>
    <scope>NUCLEOTIDE SEQUENCE [LARGE SCALE GENOMIC DNA]</scope>
    <source>
        <strain evidence="2 3">MTCC4038</strain>
        <plasmid evidence="2 3">p3</plasmid>
    </source>
</reference>
<dbReference type="EMBL" id="JAWXYC010000001">
    <property type="protein sequence ID" value="MDX5950132.1"/>
    <property type="molecule type" value="Genomic_DNA"/>
</dbReference>
<organism evidence="2 3">
    <name type="scientific">Azospirillum brasilense</name>
    <dbReference type="NCBI Taxonomy" id="192"/>
    <lineage>
        <taxon>Bacteria</taxon>
        <taxon>Pseudomonadati</taxon>
        <taxon>Pseudomonadota</taxon>
        <taxon>Alphaproteobacteria</taxon>
        <taxon>Rhodospirillales</taxon>
        <taxon>Azospirillaceae</taxon>
        <taxon>Azospirillum</taxon>
    </lineage>
</organism>
<evidence type="ECO:0000313" key="3">
    <source>
        <dbReference type="Proteomes" id="UP000298774"/>
    </source>
</evidence>
<dbReference type="EMBL" id="CP032342">
    <property type="protein sequence ID" value="QCO13030.1"/>
    <property type="molecule type" value="Genomic_DNA"/>
</dbReference>
<keyword evidence="4" id="KW-1185">Reference proteome</keyword>
<dbReference type="AlphaFoldDB" id="A0A4D8QV83"/>
<evidence type="ECO:0000313" key="1">
    <source>
        <dbReference type="EMBL" id="MDX5950132.1"/>
    </source>
</evidence>
<sequence>MITIEDCIGLSGLTREEIDAIAEHEHLPEIVAAELGCYLDQTPEGQRTIRSMIEDDIAHAVACRDMKRAGVLKIVLAHYVRHLEHEQAVRKGEGDGHHTIA</sequence>
<evidence type="ECO:0000313" key="2">
    <source>
        <dbReference type="EMBL" id="QCO13030.1"/>
    </source>
</evidence>
<evidence type="ECO:0000313" key="4">
    <source>
        <dbReference type="Proteomes" id="UP001277471"/>
    </source>
</evidence>
<name>A0A4D8QV83_AZOBR</name>